<reference evidence="1 2" key="1">
    <citation type="submission" date="2024-04" db="EMBL/GenBank/DDBJ databases">
        <title>Tritrichomonas musculus Genome.</title>
        <authorList>
            <person name="Alves-Ferreira E."/>
            <person name="Grigg M."/>
            <person name="Lorenzi H."/>
            <person name="Galac M."/>
        </authorList>
    </citation>
    <scope>NUCLEOTIDE SEQUENCE [LARGE SCALE GENOMIC DNA]</scope>
    <source>
        <strain evidence="1 2">EAF2021</strain>
    </source>
</reference>
<accession>A0ABR2L304</accession>
<comment type="caution">
    <text evidence="1">The sequence shown here is derived from an EMBL/GenBank/DDBJ whole genome shotgun (WGS) entry which is preliminary data.</text>
</comment>
<keyword evidence="2" id="KW-1185">Reference proteome</keyword>
<evidence type="ECO:0000313" key="1">
    <source>
        <dbReference type="EMBL" id="KAK8897765.1"/>
    </source>
</evidence>
<evidence type="ECO:0000313" key="2">
    <source>
        <dbReference type="Proteomes" id="UP001470230"/>
    </source>
</evidence>
<protein>
    <recommendedName>
        <fullName evidence="3">Right handed beta helix domain-containing protein</fullName>
    </recommendedName>
</protein>
<name>A0ABR2L304_9EUKA</name>
<dbReference type="Proteomes" id="UP001470230">
    <property type="component" value="Unassembled WGS sequence"/>
</dbReference>
<sequence length="196" mass="22172">MKKKLKEHSNISRDEEGYEYLYNNTFVNCSTWHGGGGIFVYCGDVKTRRSIQDSDESQYAIVITHSNFTDCKSEIEGGTISSGIIVNGKAEGDNDMEIEETYFIRCKSGRGGALYFQDCTKEGEEETILRNCQFIDCYVTGEAKEGYDIYCKSYRITLTGCIFKDHLRGSKVKTSSIEYIETNEAEVAPKPQLFNI</sequence>
<organism evidence="1 2">
    <name type="scientific">Tritrichomonas musculus</name>
    <dbReference type="NCBI Taxonomy" id="1915356"/>
    <lineage>
        <taxon>Eukaryota</taxon>
        <taxon>Metamonada</taxon>
        <taxon>Parabasalia</taxon>
        <taxon>Tritrichomonadida</taxon>
        <taxon>Tritrichomonadidae</taxon>
        <taxon>Tritrichomonas</taxon>
    </lineage>
</organism>
<proteinExistence type="predicted"/>
<gene>
    <name evidence="1" type="ORF">M9Y10_015731</name>
</gene>
<dbReference type="EMBL" id="JAPFFF010000002">
    <property type="protein sequence ID" value="KAK8897765.1"/>
    <property type="molecule type" value="Genomic_DNA"/>
</dbReference>
<dbReference type="SUPFAM" id="SSF51126">
    <property type="entry name" value="Pectin lyase-like"/>
    <property type="match status" value="1"/>
</dbReference>
<dbReference type="InterPro" id="IPR011050">
    <property type="entry name" value="Pectin_lyase_fold/virulence"/>
</dbReference>
<evidence type="ECO:0008006" key="3">
    <source>
        <dbReference type="Google" id="ProtNLM"/>
    </source>
</evidence>